<reference evidence="10 11" key="1">
    <citation type="journal article" date="2023" name="G3 (Bethesda)">
        <title>A chromosome-length genome assembly and annotation of blackberry (Rubus argutus, cv. 'Hillquist').</title>
        <authorList>
            <person name="Bruna T."/>
            <person name="Aryal R."/>
            <person name="Dudchenko O."/>
            <person name="Sargent D.J."/>
            <person name="Mead D."/>
            <person name="Buti M."/>
            <person name="Cavallini A."/>
            <person name="Hytonen T."/>
            <person name="Andres J."/>
            <person name="Pham M."/>
            <person name="Weisz D."/>
            <person name="Mascagni F."/>
            <person name="Usai G."/>
            <person name="Natali L."/>
            <person name="Bassil N."/>
            <person name="Fernandez G.E."/>
            <person name="Lomsadze A."/>
            <person name="Armour M."/>
            <person name="Olukolu B."/>
            <person name="Poorten T."/>
            <person name="Britton C."/>
            <person name="Davik J."/>
            <person name="Ashrafi H."/>
            <person name="Aiden E.L."/>
            <person name="Borodovsky M."/>
            <person name="Worthington M."/>
        </authorList>
    </citation>
    <scope>NUCLEOTIDE SEQUENCE [LARGE SCALE GENOMIC DNA]</scope>
    <source>
        <strain evidence="10">PI 553951</strain>
    </source>
</reference>
<evidence type="ECO:0000256" key="2">
    <source>
        <dbReference type="ARBA" id="ARBA00022473"/>
    </source>
</evidence>
<evidence type="ECO:0000313" key="10">
    <source>
        <dbReference type="EMBL" id="KAK9926038.1"/>
    </source>
</evidence>
<dbReference type="Pfam" id="PF00249">
    <property type="entry name" value="Myb_DNA-binding"/>
    <property type="match status" value="2"/>
</dbReference>
<dbReference type="SMART" id="SM00717">
    <property type="entry name" value="SANT"/>
    <property type="match status" value="2"/>
</dbReference>
<dbReference type="InterPro" id="IPR015495">
    <property type="entry name" value="Myb_TF_plants"/>
</dbReference>
<keyword evidence="11" id="KW-1185">Reference proteome</keyword>
<feature type="domain" description="HTH myb-type" evidence="9">
    <location>
        <begin position="64"/>
        <end position="118"/>
    </location>
</feature>
<keyword evidence="2" id="KW-0217">Developmental protein</keyword>
<organism evidence="10 11">
    <name type="scientific">Rubus argutus</name>
    <name type="common">Southern blackberry</name>
    <dbReference type="NCBI Taxonomy" id="59490"/>
    <lineage>
        <taxon>Eukaryota</taxon>
        <taxon>Viridiplantae</taxon>
        <taxon>Streptophyta</taxon>
        <taxon>Embryophyta</taxon>
        <taxon>Tracheophyta</taxon>
        <taxon>Spermatophyta</taxon>
        <taxon>Magnoliopsida</taxon>
        <taxon>eudicotyledons</taxon>
        <taxon>Gunneridae</taxon>
        <taxon>Pentapetalae</taxon>
        <taxon>rosids</taxon>
        <taxon>fabids</taxon>
        <taxon>Rosales</taxon>
        <taxon>Rosaceae</taxon>
        <taxon>Rosoideae</taxon>
        <taxon>Rosoideae incertae sedis</taxon>
        <taxon>Rubus</taxon>
    </lineage>
</organism>
<dbReference type="FunFam" id="1.10.10.60:FF:000001">
    <property type="entry name" value="MYB-related transcription factor"/>
    <property type="match status" value="1"/>
</dbReference>
<dbReference type="PROSITE" id="PS50090">
    <property type="entry name" value="MYB_LIKE"/>
    <property type="match status" value="2"/>
</dbReference>
<evidence type="ECO:0000256" key="4">
    <source>
        <dbReference type="ARBA" id="ARBA00023015"/>
    </source>
</evidence>
<evidence type="ECO:0000256" key="7">
    <source>
        <dbReference type="ARBA" id="ARBA00023242"/>
    </source>
</evidence>
<keyword evidence="3" id="KW-0677">Repeat</keyword>
<sequence length="318" mass="35042">MGKSSDCTVVTPGIKRGPWTPEEDKKLFAFIQQHGYGSWRSLPQKAGLQRCGKSCRLRWRNYLRPDIKRGNFSLQEDQTIIQLHALLGNRWSAIAANLPGRTDNEIKNYWNTHLKKRLAKIGFDPVTHKLKTAILASADGDPKNNSNLSHIAQWESARLQAEARFVRQSKLLKPAPPAPPQCLDFNLRAWETLLMSKSLLAAGGGCGSDDGGVGSATNIEQDVGSLGIFGDVHGNSGEQFKAPTLTMSAALDFNEALGESGDNECGELLQALLLQHSYNNSGFDVGNARTLEQYNNINENDQDVIMNEGLTNTYMLWS</sequence>
<keyword evidence="6" id="KW-0804">Transcription</keyword>
<dbReference type="InterPro" id="IPR017930">
    <property type="entry name" value="Myb_dom"/>
</dbReference>
<dbReference type="Proteomes" id="UP001457282">
    <property type="component" value="Unassembled WGS sequence"/>
</dbReference>
<dbReference type="EMBL" id="JBEDUW010000005">
    <property type="protein sequence ID" value="KAK9926038.1"/>
    <property type="molecule type" value="Genomic_DNA"/>
</dbReference>
<dbReference type="GO" id="GO:1901957">
    <property type="term" value="P:regulation of cutin biosynthetic process"/>
    <property type="evidence" value="ECO:0007669"/>
    <property type="project" value="UniProtKB-ARBA"/>
</dbReference>
<dbReference type="GO" id="GO:0003677">
    <property type="term" value="F:DNA binding"/>
    <property type="evidence" value="ECO:0007669"/>
    <property type="project" value="UniProtKB-KW"/>
</dbReference>
<dbReference type="FunFam" id="1.10.10.60:FF:000099">
    <property type="entry name" value="MYB transcription factor"/>
    <property type="match status" value="1"/>
</dbReference>
<dbReference type="Gene3D" id="1.10.10.60">
    <property type="entry name" value="Homeodomain-like"/>
    <property type="match status" value="2"/>
</dbReference>
<name>A0AAW1WQY7_RUBAR</name>
<evidence type="ECO:0000259" key="8">
    <source>
        <dbReference type="PROSITE" id="PS50090"/>
    </source>
</evidence>
<dbReference type="GO" id="GO:0000902">
    <property type="term" value="P:cell morphogenesis"/>
    <property type="evidence" value="ECO:0007669"/>
    <property type="project" value="UniProtKB-ARBA"/>
</dbReference>
<evidence type="ECO:0000256" key="1">
    <source>
        <dbReference type="ARBA" id="ARBA00004123"/>
    </source>
</evidence>
<keyword evidence="5" id="KW-0238">DNA-binding</keyword>
<dbReference type="CDD" id="cd00167">
    <property type="entry name" value="SANT"/>
    <property type="match status" value="2"/>
</dbReference>
<accession>A0AAW1WQY7</accession>
<comment type="caution">
    <text evidence="10">The sequence shown here is derived from an EMBL/GenBank/DDBJ whole genome shotgun (WGS) entry which is preliminary data.</text>
</comment>
<dbReference type="AlphaFoldDB" id="A0AAW1WQY7"/>
<dbReference type="PROSITE" id="PS51294">
    <property type="entry name" value="HTH_MYB"/>
    <property type="match status" value="2"/>
</dbReference>
<dbReference type="GO" id="GO:0005634">
    <property type="term" value="C:nucleus"/>
    <property type="evidence" value="ECO:0007669"/>
    <property type="project" value="UniProtKB-SubCell"/>
</dbReference>
<protein>
    <submittedName>
        <fullName evidence="10">Uncharacterized protein</fullName>
    </submittedName>
</protein>
<evidence type="ECO:0000256" key="3">
    <source>
        <dbReference type="ARBA" id="ARBA00022737"/>
    </source>
</evidence>
<evidence type="ECO:0000313" key="11">
    <source>
        <dbReference type="Proteomes" id="UP001457282"/>
    </source>
</evidence>
<dbReference type="InterPro" id="IPR001005">
    <property type="entry name" value="SANT/Myb"/>
</dbReference>
<keyword evidence="7" id="KW-0539">Nucleus</keyword>
<feature type="domain" description="Myb-like" evidence="8">
    <location>
        <begin position="64"/>
        <end position="114"/>
    </location>
</feature>
<dbReference type="PANTHER" id="PTHR10641:SF1347">
    <property type="entry name" value="MYB TRANSCRIPTION FACTOR MIXTA-LIKE PROTEIN"/>
    <property type="match status" value="1"/>
</dbReference>
<evidence type="ECO:0000256" key="5">
    <source>
        <dbReference type="ARBA" id="ARBA00023125"/>
    </source>
</evidence>
<keyword evidence="4" id="KW-0805">Transcription regulation</keyword>
<evidence type="ECO:0000259" key="9">
    <source>
        <dbReference type="PROSITE" id="PS51294"/>
    </source>
</evidence>
<gene>
    <name evidence="10" type="ORF">M0R45_023292</name>
</gene>
<comment type="subcellular location">
    <subcellularLocation>
        <location evidence="1">Nucleus</location>
    </subcellularLocation>
</comment>
<proteinExistence type="predicted"/>
<dbReference type="InterPro" id="IPR009057">
    <property type="entry name" value="Homeodomain-like_sf"/>
</dbReference>
<feature type="domain" description="HTH myb-type" evidence="9">
    <location>
        <begin position="11"/>
        <end position="63"/>
    </location>
</feature>
<dbReference type="SUPFAM" id="SSF46689">
    <property type="entry name" value="Homeodomain-like"/>
    <property type="match status" value="1"/>
</dbReference>
<evidence type="ECO:0000256" key="6">
    <source>
        <dbReference type="ARBA" id="ARBA00023163"/>
    </source>
</evidence>
<dbReference type="PANTHER" id="PTHR10641">
    <property type="entry name" value="MYB FAMILY TRANSCRIPTION FACTOR"/>
    <property type="match status" value="1"/>
</dbReference>
<feature type="domain" description="Myb-like" evidence="8">
    <location>
        <begin position="11"/>
        <end position="63"/>
    </location>
</feature>